<evidence type="ECO:0000313" key="10">
    <source>
        <dbReference type="EMBL" id="MBB5055968.1"/>
    </source>
</evidence>
<dbReference type="PANTHER" id="PTHR30069">
    <property type="entry name" value="TONB-DEPENDENT OUTER MEMBRANE RECEPTOR"/>
    <property type="match status" value="1"/>
</dbReference>
<sequence>MIKRKALSQPLAILFTAILFLASCRTYAQTITGAVTGTVVDSTGAIIPNATVTATNVQTGVATPTHTNQDGIYFIRFLQIGRYKVEVDAPGFNKQATSEFGLEVQQEARIDVKMSVGADSQAVTVTDTAPILNAENPTTGVTITAAVATELPLQARNFSSLTTLTPGAVATAPANANSVGRPTYNSGFFVNGNREQTNNYTLDGVDINDAIDNYINFSPNVDAIGELHIISGNATAEYGNANGGQVVMVTKSGTNQFHGNAFWFLENTNLNADSWTNKHFADPASRGGVPDLNRSIFGGTLGGPVFRDRLFFFVDYQGARQHNNTTEGDSVATAAMRAGFAPGLQQNVAILNPVAQYLFAHPEIYPLPNVNVAANADGSAPLNNYVGTRSSATTNNQGDIKVDGKLTRNDNLSGRFTIGREYDGDSKVSIPTRPGGTNISPYTGFSVIWTHVISNNVVNEARAGFSRGRFSNLVSDPAGKIGANGNSDAGIPGSQVAPGLAGIYISGNNLGSPSGSTPAFGGNGVQNDSLTNAFTYGDNVSWQIGRHSLKFGGTAIRYQSNRNYSGNDGVLGHFDYNGTYSQKTYGTTDAWADFLLNQSSAFGQGSYVTKWGQRQWRDALFFQDDWKVTPNLTINLGMRWEYDQPLYESHDRESNLSLATGAITIAGQNGASAALYKPFYNGYMPRVGFAYSPADLKGKFVIRGGYGITNFLEGTGANLRLTLNPPFFSNSAGTQSGDSAYFQTGNGFPLPTSTNIWSGNVRAWEPNLKPALIQQFNLTTETQLSANTSLIIAYLGQSGHHLVDPREGNQRTCPTCPLPITTLSQLAPFSAASPNPVISGISNISYTESESSMNYNSLQVTGRQRVTHGLEVLTNYTYSKGLTNNLGYYGGSHTSSQSAYWQDAYNGRGDYGPAFFDAKSIFSFAGYYELPFGRGRLYGSNMNRVLDEAVGGWKLGAIANLHSGFPFTVSSPGNYSVNQRANRGNHYRTLIVKGRSVDHWFGTDPSATACGVDQDNGTCAYGQESTTGFGTAAVGSERSPGYKGVDANLSKSFAIREGTNLQFRANFYNVLNTTSLGSPQNDISSSSFGQISDTVSTERQIELALKLTF</sequence>
<evidence type="ECO:0000256" key="6">
    <source>
        <dbReference type="ARBA" id="ARBA00023237"/>
    </source>
</evidence>
<dbReference type="GO" id="GO:0044718">
    <property type="term" value="P:siderophore transmembrane transport"/>
    <property type="evidence" value="ECO:0007669"/>
    <property type="project" value="TreeGrafter"/>
</dbReference>
<keyword evidence="4" id="KW-0812">Transmembrane</keyword>
<feature type="domain" description="TonB-dependent receptor plug" evidence="8">
    <location>
        <begin position="154"/>
        <end position="244"/>
    </location>
</feature>
<keyword evidence="3" id="KW-1134">Transmembrane beta strand</keyword>
<dbReference type="SUPFAM" id="SSF56935">
    <property type="entry name" value="Porins"/>
    <property type="match status" value="1"/>
</dbReference>
<dbReference type="Gene3D" id="2.170.130.10">
    <property type="entry name" value="TonB-dependent receptor, plug domain"/>
    <property type="match status" value="1"/>
</dbReference>
<feature type="chain" id="PRO_5031374290" description="TonB-dependent receptor-like protein" evidence="7">
    <location>
        <begin position="29"/>
        <end position="1109"/>
    </location>
</feature>
<accession>A0A7W8E1L4</accession>
<dbReference type="InterPro" id="IPR012910">
    <property type="entry name" value="Plug_dom"/>
</dbReference>
<dbReference type="SUPFAM" id="SSF49464">
    <property type="entry name" value="Carboxypeptidase regulatory domain-like"/>
    <property type="match status" value="1"/>
</dbReference>
<dbReference type="InterPro" id="IPR037066">
    <property type="entry name" value="Plug_dom_sf"/>
</dbReference>
<keyword evidence="7" id="KW-0732">Signal</keyword>
<dbReference type="Pfam" id="PF13620">
    <property type="entry name" value="CarboxypepD_reg"/>
    <property type="match status" value="1"/>
</dbReference>
<feature type="signal peptide" evidence="7">
    <location>
        <begin position="1"/>
        <end position="28"/>
    </location>
</feature>
<evidence type="ECO:0008006" key="12">
    <source>
        <dbReference type="Google" id="ProtNLM"/>
    </source>
</evidence>
<evidence type="ECO:0000256" key="3">
    <source>
        <dbReference type="ARBA" id="ARBA00022452"/>
    </source>
</evidence>
<dbReference type="GO" id="GO:0009279">
    <property type="term" value="C:cell outer membrane"/>
    <property type="evidence" value="ECO:0007669"/>
    <property type="project" value="UniProtKB-SubCell"/>
</dbReference>
<dbReference type="InterPro" id="IPR057601">
    <property type="entry name" value="Oar-like_b-barrel"/>
</dbReference>
<dbReference type="EMBL" id="JACHIP010000001">
    <property type="protein sequence ID" value="MBB5055968.1"/>
    <property type="molecule type" value="Genomic_DNA"/>
</dbReference>
<keyword evidence="5" id="KW-0472">Membrane</keyword>
<gene>
    <name evidence="10" type="ORF">HDF16_000637</name>
</gene>
<dbReference type="Pfam" id="PF25183">
    <property type="entry name" value="OMP_b-brl_4"/>
    <property type="match status" value="1"/>
</dbReference>
<dbReference type="InterPro" id="IPR036942">
    <property type="entry name" value="Beta-barrel_TonB_sf"/>
</dbReference>
<dbReference type="AlphaFoldDB" id="A0A7W8E1L4"/>
<dbReference type="InterPro" id="IPR008969">
    <property type="entry name" value="CarboxyPept-like_regulatory"/>
</dbReference>
<proteinExistence type="predicted"/>
<dbReference type="Pfam" id="PF07715">
    <property type="entry name" value="Plug"/>
    <property type="match status" value="1"/>
</dbReference>
<dbReference type="InterPro" id="IPR039426">
    <property type="entry name" value="TonB-dep_rcpt-like"/>
</dbReference>
<keyword evidence="2" id="KW-0813">Transport</keyword>
<dbReference type="RefSeq" id="WP_184213683.1">
    <property type="nucleotide sequence ID" value="NZ_JACHIP010000001.1"/>
</dbReference>
<evidence type="ECO:0000256" key="5">
    <source>
        <dbReference type="ARBA" id="ARBA00023136"/>
    </source>
</evidence>
<evidence type="ECO:0000256" key="1">
    <source>
        <dbReference type="ARBA" id="ARBA00004571"/>
    </source>
</evidence>
<evidence type="ECO:0000256" key="4">
    <source>
        <dbReference type="ARBA" id="ARBA00022692"/>
    </source>
</evidence>
<keyword evidence="11" id="KW-1185">Reference proteome</keyword>
<name>A0A7W8E1L4_9BACT</name>
<dbReference type="PANTHER" id="PTHR30069:SF46">
    <property type="entry name" value="OAR PROTEIN"/>
    <property type="match status" value="1"/>
</dbReference>
<dbReference type="Gene3D" id="2.40.170.20">
    <property type="entry name" value="TonB-dependent receptor, beta-barrel domain"/>
    <property type="match status" value="1"/>
</dbReference>
<evidence type="ECO:0000256" key="7">
    <source>
        <dbReference type="SAM" id="SignalP"/>
    </source>
</evidence>
<dbReference type="GO" id="GO:0015344">
    <property type="term" value="F:siderophore uptake transmembrane transporter activity"/>
    <property type="evidence" value="ECO:0007669"/>
    <property type="project" value="TreeGrafter"/>
</dbReference>
<reference evidence="10 11" key="1">
    <citation type="submission" date="2020-08" db="EMBL/GenBank/DDBJ databases">
        <title>Genomic Encyclopedia of Type Strains, Phase IV (KMG-V): Genome sequencing to study the core and pangenomes of soil and plant-associated prokaryotes.</title>
        <authorList>
            <person name="Whitman W."/>
        </authorList>
    </citation>
    <scope>NUCLEOTIDE SEQUENCE [LARGE SCALE GENOMIC DNA]</scope>
    <source>
        <strain evidence="10 11">M8UP14</strain>
    </source>
</reference>
<dbReference type="PROSITE" id="PS51257">
    <property type="entry name" value="PROKAR_LIPOPROTEIN"/>
    <property type="match status" value="1"/>
</dbReference>
<organism evidence="10 11">
    <name type="scientific">Granulicella aggregans</name>
    <dbReference type="NCBI Taxonomy" id="474949"/>
    <lineage>
        <taxon>Bacteria</taxon>
        <taxon>Pseudomonadati</taxon>
        <taxon>Acidobacteriota</taxon>
        <taxon>Terriglobia</taxon>
        <taxon>Terriglobales</taxon>
        <taxon>Acidobacteriaceae</taxon>
        <taxon>Granulicella</taxon>
    </lineage>
</organism>
<dbReference type="Proteomes" id="UP000540989">
    <property type="component" value="Unassembled WGS sequence"/>
</dbReference>
<evidence type="ECO:0000256" key="2">
    <source>
        <dbReference type="ARBA" id="ARBA00022448"/>
    </source>
</evidence>
<evidence type="ECO:0000259" key="9">
    <source>
        <dbReference type="Pfam" id="PF25183"/>
    </source>
</evidence>
<keyword evidence="6" id="KW-0998">Cell outer membrane</keyword>
<protein>
    <recommendedName>
        <fullName evidence="12">TonB-dependent receptor-like protein</fullName>
    </recommendedName>
</protein>
<dbReference type="Gene3D" id="2.60.40.1120">
    <property type="entry name" value="Carboxypeptidase-like, regulatory domain"/>
    <property type="match status" value="1"/>
</dbReference>
<comment type="subcellular location">
    <subcellularLocation>
        <location evidence="1">Cell outer membrane</location>
        <topology evidence="1">Multi-pass membrane protein</topology>
    </subcellularLocation>
</comment>
<feature type="domain" description="TonB-dependent transporter Oar-like beta-barrel" evidence="9">
    <location>
        <begin position="249"/>
        <end position="1101"/>
    </location>
</feature>
<evidence type="ECO:0000313" key="11">
    <source>
        <dbReference type="Proteomes" id="UP000540989"/>
    </source>
</evidence>
<comment type="caution">
    <text evidence="10">The sequence shown here is derived from an EMBL/GenBank/DDBJ whole genome shotgun (WGS) entry which is preliminary data.</text>
</comment>
<evidence type="ECO:0000259" key="8">
    <source>
        <dbReference type="Pfam" id="PF07715"/>
    </source>
</evidence>